<evidence type="ECO:0000256" key="7">
    <source>
        <dbReference type="SAM" id="Phobius"/>
    </source>
</evidence>
<dbReference type="Pfam" id="PF02687">
    <property type="entry name" value="FtsX"/>
    <property type="match status" value="2"/>
</dbReference>
<dbReference type="PANTHER" id="PTHR30572:SF4">
    <property type="entry name" value="ABC TRANSPORTER PERMEASE YTRF"/>
    <property type="match status" value="1"/>
</dbReference>
<feature type="domain" description="MacB-like periplasmic core" evidence="9">
    <location>
        <begin position="447"/>
        <end position="600"/>
    </location>
</feature>
<reference evidence="10 11" key="1">
    <citation type="submission" date="2016-04" db="EMBL/GenBank/DDBJ databases">
        <title>Complete genome sequence of Dokdonella koreensis DS-123T.</title>
        <authorList>
            <person name="Kim J.F."/>
            <person name="Lee H."/>
            <person name="Kwak M.-J."/>
        </authorList>
    </citation>
    <scope>NUCLEOTIDE SEQUENCE [LARGE SCALE GENOMIC DNA]</scope>
    <source>
        <strain evidence="10 11">DS-123</strain>
    </source>
</reference>
<dbReference type="AlphaFoldDB" id="A0A161HIT0"/>
<dbReference type="STRING" id="1300342.I596_323"/>
<sequence length="800" mass="84239">MPSPFLQPLRRAFRSPWFALMVAVLVAIVVVVNATAFTAIHALRWKALPYAEADRLVELRADLVKFGFTVGLTERLREHVAADTAHFAGALGYRVAQQLRKDVDGERWRIARTTADLGSVLGVTPALGRLFATDDLRDGPDAVVVLSDTAWRAKFGGDPGVIGREVRFDERTYTVIGVMPPGFVFPDASVDAWRPYVMNAAERAQSDGGNVGDLDVVARLAPGVGVAQAGERLQALFVADTSVAGLLQNAGMRADARAWRDRFAVSHWRALALLQLAALLLLVVVAANLVNLNLDRLLGRAREFDIRRAVGADERTITRGIVADLAPPVLAGLAVGLALTPFGLNLARHYELLPADLPQGAGFGFAAVVAGALVAALALGSGLVAALVSRGAVRLSARAGVGGLGRVRPAMIVAQVMLTTILLGGSGLLLRSAVNLMQVDRGFDATGVLLTVVDPAAVSISGGRYDPATDYERLKPVVEALRADVAGLPGVQQVAIATAPPFSQWETVSGFRTPGRPDTLQARARQVGPGYFSALGIGLVAGREFEPADLGENSPVLVDELWARRYLPGVDPIGAYVDVPVDNQGTTRPARIVGVARTVKHERLDEEANLPTVYQVAEAPLPIFWLVTRVQGDVAAFAETVRQRVQAIAPGSDVGVNRPLAALVGETLAAQRSLLAALGTFALLTLALAALGLAAVLSFAVRRRTAELGVRMALGASSARVRGLVMRQGGRLIALGALLGLLAGLPLARLLADRLHGLAFSDPATWAAALALVGAIAALACYLPARRAAGTDPIVALRQE</sequence>
<evidence type="ECO:0000256" key="6">
    <source>
        <dbReference type="ARBA" id="ARBA00038076"/>
    </source>
</evidence>
<dbReference type="GO" id="GO:0005886">
    <property type="term" value="C:plasma membrane"/>
    <property type="evidence" value="ECO:0007669"/>
    <property type="project" value="UniProtKB-SubCell"/>
</dbReference>
<keyword evidence="3 7" id="KW-0812">Transmembrane</keyword>
<evidence type="ECO:0000256" key="1">
    <source>
        <dbReference type="ARBA" id="ARBA00004651"/>
    </source>
</evidence>
<dbReference type="Proteomes" id="UP000076830">
    <property type="component" value="Chromosome"/>
</dbReference>
<keyword evidence="11" id="KW-1185">Reference proteome</keyword>
<evidence type="ECO:0000256" key="5">
    <source>
        <dbReference type="ARBA" id="ARBA00023136"/>
    </source>
</evidence>
<feature type="domain" description="ABC3 transporter permease C-terminal" evidence="8">
    <location>
        <begin position="277"/>
        <end position="386"/>
    </location>
</feature>
<evidence type="ECO:0000313" key="11">
    <source>
        <dbReference type="Proteomes" id="UP000076830"/>
    </source>
</evidence>
<dbReference type="KEGG" id="dko:I596_323"/>
<keyword evidence="5 7" id="KW-0472">Membrane</keyword>
<keyword evidence="2" id="KW-1003">Cell membrane</keyword>
<evidence type="ECO:0000256" key="3">
    <source>
        <dbReference type="ARBA" id="ARBA00022692"/>
    </source>
</evidence>
<gene>
    <name evidence="10" type="ORF">I596_323</name>
</gene>
<dbReference type="EMBL" id="CP015249">
    <property type="protein sequence ID" value="ANB16360.1"/>
    <property type="molecule type" value="Genomic_DNA"/>
</dbReference>
<organism evidence="10 11">
    <name type="scientific">Dokdonella koreensis DS-123</name>
    <dbReference type="NCBI Taxonomy" id="1300342"/>
    <lineage>
        <taxon>Bacteria</taxon>
        <taxon>Pseudomonadati</taxon>
        <taxon>Pseudomonadota</taxon>
        <taxon>Gammaproteobacteria</taxon>
        <taxon>Lysobacterales</taxon>
        <taxon>Rhodanobacteraceae</taxon>
        <taxon>Dokdonella</taxon>
    </lineage>
</organism>
<evidence type="ECO:0000256" key="2">
    <source>
        <dbReference type="ARBA" id="ARBA00022475"/>
    </source>
</evidence>
<feature type="transmembrane region" description="Helical" evidence="7">
    <location>
        <begin position="764"/>
        <end position="783"/>
    </location>
</feature>
<comment type="similarity">
    <text evidence="6">Belongs to the ABC-4 integral membrane protein family.</text>
</comment>
<proteinExistence type="inferred from homology"/>
<feature type="transmembrane region" description="Helical" evidence="7">
    <location>
        <begin position="363"/>
        <end position="388"/>
    </location>
</feature>
<accession>A0A161HIT0</accession>
<feature type="transmembrane region" description="Helical" evidence="7">
    <location>
        <begin position="674"/>
        <end position="701"/>
    </location>
</feature>
<dbReference type="InterPro" id="IPR003838">
    <property type="entry name" value="ABC3_permease_C"/>
</dbReference>
<comment type="subcellular location">
    <subcellularLocation>
        <location evidence="1">Cell membrane</location>
        <topology evidence="1">Multi-pass membrane protein</topology>
    </subcellularLocation>
</comment>
<evidence type="ECO:0000256" key="4">
    <source>
        <dbReference type="ARBA" id="ARBA00022989"/>
    </source>
</evidence>
<keyword evidence="4 7" id="KW-1133">Transmembrane helix</keyword>
<dbReference type="GO" id="GO:0022857">
    <property type="term" value="F:transmembrane transporter activity"/>
    <property type="evidence" value="ECO:0007669"/>
    <property type="project" value="TreeGrafter"/>
</dbReference>
<feature type="transmembrane region" description="Helical" evidence="7">
    <location>
        <begin position="17"/>
        <end position="40"/>
    </location>
</feature>
<feature type="domain" description="MacB-like periplasmic core" evidence="9">
    <location>
        <begin position="24"/>
        <end position="235"/>
    </location>
</feature>
<evidence type="ECO:0000259" key="8">
    <source>
        <dbReference type="Pfam" id="PF02687"/>
    </source>
</evidence>
<evidence type="ECO:0000313" key="10">
    <source>
        <dbReference type="EMBL" id="ANB16360.1"/>
    </source>
</evidence>
<feature type="transmembrane region" description="Helical" evidence="7">
    <location>
        <begin position="270"/>
        <end position="290"/>
    </location>
</feature>
<name>A0A161HIT0_9GAMM</name>
<feature type="domain" description="ABC3 transporter permease C-terminal" evidence="8">
    <location>
        <begin position="680"/>
        <end position="793"/>
    </location>
</feature>
<feature type="transmembrane region" description="Helical" evidence="7">
    <location>
        <begin position="732"/>
        <end position="752"/>
    </location>
</feature>
<feature type="transmembrane region" description="Helical" evidence="7">
    <location>
        <begin position="409"/>
        <end position="430"/>
    </location>
</feature>
<evidence type="ECO:0000259" key="9">
    <source>
        <dbReference type="Pfam" id="PF12704"/>
    </source>
</evidence>
<dbReference type="PANTHER" id="PTHR30572">
    <property type="entry name" value="MEMBRANE COMPONENT OF TRANSPORTER-RELATED"/>
    <property type="match status" value="1"/>
</dbReference>
<dbReference type="InterPro" id="IPR050250">
    <property type="entry name" value="Macrolide_Exporter_MacB"/>
</dbReference>
<dbReference type="RefSeq" id="WP_067643174.1">
    <property type="nucleotide sequence ID" value="NZ_CP015249.1"/>
</dbReference>
<dbReference type="Pfam" id="PF12704">
    <property type="entry name" value="MacB_PCD"/>
    <property type="match status" value="2"/>
</dbReference>
<dbReference type="InterPro" id="IPR025857">
    <property type="entry name" value="MacB_PCD"/>
</dbReference>
<protein>
    <submittedName>
        <fullName evidence="10">Permease</fullName>
    </submittedName>
</protein>